<accession>A0A6J4KY33</accession>
<sequence>MDDSRAAVLLRWWAALAQRRAARQPERAAGVPSATGASPEPPQPLGTRLTGTMVRLTRLSVVAAGTVAVLVEPDGSTQVRRPDALLVPRLLARSGAPLTQVLPVSTEPVHLDVTLTGLVSFDGYPVDPVTLRLRLQLDEGDDFVGLAALVLAHGRAVEAQLLDPVQHACATAVRRAVALNRLADLQRLGLGQVLADRWLPTSLSGGVLLLRGFDVLEADEAGHDEPTVPVLGHHPVASPTVPAGTP</sequence>
<organism evidence="2">
    <name type="scientific">uncultured Friedmanniella sp</name>
    <dbReference type="NCBI Taxonomy" id="335381"/>
    <lineage>
        <taxon>Bacteria</taxon>
        <taxon>Bacillati</taxon>
        <taxon>Actinomycetota</taxon>
        <taxon>Actinomycetes</taxon>
        <taxon>Propionibacteriales</taxon>
        <taxon>Nocardioidaceae</taxon>
        <taxon>Friedmanniella</taxon>
        <taxon>environmental samples</taxon>
    </lineage>
</organism>
<reference evidence="2" key="1">
    <citation type="submission" date="2020-02" db="EMBL/GenBank/DDBJ databases">
        <authorList>
            <person name="Meier V. D."/>
        </authorList>
    </citation>
    <scope>NUCLEOTIDE SEQUENCE</scope>
    <source>
        <strain evidence="2">AVDCRST_MAG61</strain>
    </source>
</reference>
<gene>
    <name evidence="2" type="ORF">AVDCRST_MAG61-2133</name>
</gene>
<feature type="region of interest" description="Disordered" evidence="1">
    <location>
        <begin position="224"/>
        <end position="246"/>
    </location>
</feature>
<dbReference type="EMBL" id="CADCTT010000278">
    <property type="protein sequence ID" value="CAA9318011.1"/>
    <property type="molecule type" value="Genomic_DNA"/>
</dbReference>
<dbReference type="AlphaFoldDB" id="A0A6J4KY33"/>
<proteinExistence type="predicted"/>
<protein>
    <submittedName>
        <fullName evidence="2">Uncharacterized protein</fullName>
    </submittedName>
</protein>
<evidence type="ECO:0000313" key="2">
    <source>
        <dbReference type="EMBL" id="CAA9318011.1"/>
    </source>
</evidence>
<feature type="region of interest" description="Disordered" evidence="1">
    <location>
        <begin position="24"/>
        <end position="47"/>
    </location>
</feature>
<evidence type="ECO:0000256" key="1">
    <source>
        <dbReference type="SAM" id="MobiDB-lite"/>
    </source>
</evidence>
<name>A0A6J4KY33_9ACTN</name>